<gene>
    <name evidence="1" type="ORF">SAMN02744040_01738</name>
</gene>
<reference evidence="2" key="1">
    <citation type="submission" date="2016-11" db="EMBL/GenBank/DDBJ databases">
        <authorList>
            <person name="Varghese N."/>
            <person name="Submissions S."/>
        </authorList>
    </citation>
    <scope>NUCLEOTIDE SEQUENCE [LARGE SCALE GENOMIC DNA]</scope>
    <source>
        <strain evidence="2">DSM 15285</strain>
    </source>
</reference>
<dbReference type="AlphaFoldDB" id="A0A1M5SEK9"/>
<dbReference type="EMBL" id="FQXH01000019">
    <property type="protein sequence ID" value="SHH36909.1"/>
    <property type="molecule type" value="Genomic_DNA"/>
</dbReference>
<dbReference type="Proteomes" id="UP000242520">
    <property type="component" value="Unassembled WGS sequence"/>
</dbReference>
<keyword evidence="2" id="KW-1185">Reference proteome</keyword>
<protein>
    <submittedName>
        <fullName evidence="1">Uncharacterized protein</fullName>
    </submittedName>
</protein>
<accession>A0A1M5SEK9</accession>
<dbReference type="RefSeq" id="WP_072725594.1">
    <property type="nucleotide sequence ID" value="NZ_FQXH01000019.1"/>
</dbReference>
<proteinExistence type="predicted"/>
<dbReference type="OrthoDB" id="2082543at2"/>
<evidence type="ECO:0000313" key="2">
    <source>
        <dbReference type="Proteomes" id="UP000242520"/>
    </source>
</evidence>
<organism evidence="1 2">
    <name type="scientific">Tepidibacter thalassicus DSM 15285</name>
    <dbReference type="NCBI Taxonomy" id="1123350"/>
    <lineage>
        <taxon>Bacteria</taxon>
        <taxon>Bacillati</taxon>
        <taxon>Bacillota</taxon>
        <taxon>Clostridia</taxon>
        <taxon>Peptostreptococcales</taxon>
        <taxon>Peptostreptococcaceae</taxon>
        <taxon>Tepidibacter</taxon>
    </lineage>
</organism>
<sequence>MTGLSDLRKFAKQHKIEKEIVNRFWKCFENYQNSKKEEFLEFFPNYKKNLINVGLYRLALQINEWPDIGNENIIAYSPITFNGNEVGMYKLIYDLSGEIIDDVFVIY</sequence>
<name>A0A1M5SEK9_9FIRM</name>
<evidence type="ECO:0000313" key="1">
    <source>
        <dbReference type="EMBL" id="SHH36909.1"/>
    </source>
</evidence>